<keyword evidence="2" id="KW-1185">Reference proteome</keyword>
<comment type="caution">
    <text evidence="1">The sequence shown here is derived from an EMBL/GenBank/DDBJ whole genome shotgun (WGS) entry which is preliminary data.</text>
</comment>
<sequence>MVLKVVCIFIICIFCVHGQDVPVVSTTLGKIAGVYEESYKGKMFSAFYGIPFAKPPIGVLRFQDPQPVPPWSGVWNANSTDIMCAQVMHAPEPEGGSYMGDEDCLYLNVFVPSTEIDSLKKFDVIVHIHGGGLMFGSSNSYTGPNYLMDEDVILVTMNYRLGVLGFLSTEDDIVPGNNGMKDQVLALKWIRDHVKSFGGNPDSVTLTGLSAGGASVHLHYFSPLSKGLFARGVSFSGNALTPWVLQDDPLRKAQLLGTYLGCPSRKTKDLVDCLKQRPTRQVVESIKIMRPWLFNPFSPLGIVVEKSGSNKFLVEHPYRLLKEGRFYDVPWITSLTSEEGLYPAADYVLKRNYLSELDKRWLELAPSVLDYNYTIPDGIKDQVSAQIKDEYLKGQPISPTTYKNLIDMMSDRLFSIPAEKAAKLQAHSTKSPVYVYYFCYTGEKLESFTVHFAKQDQDDGKYTNFLFIYIDTYYLCCRLR</sequence>
<gene>
    <name evidence="1" type="ORF">MML48_1g16309</name>
</gene>
<dbReference type="EMBL" id="CM043015">
    <property type="protein sequence ID" value="KAI4470766.1"/>
    <property type="molecule type" value="Genomic_DNA"/>
</dbReference>
<evidence type="ECO:0000313" key="1">
    <source>
        <dbReference type="EMBL" id="KAI4470766.1"/>
    </source>
</evidence>
<reference evidence="1" key="1">
    <citation type="submission" date="2022-04" db="EMBL/GenBank/DDBJ databases">
        <title>Chromosome-scale genome assembly of Holotrichia oblita Faldermann.</title>
        <authorList>
            <person name="Rongchong L."/>
        </authorList>
    </citation>
    <scope>NUCLEOTIDE SEQUENCE</scope>
    <source>
        <strain evidence="1">81SQS9</strain>
    </source>
</reference>
<accession>A0ACB9TV75</accession>
<organism evidence="1 2">
    <name type="scientific">Holotrichia oblita</name>
    <name type="common">Chafer beetle</name>
    <dbReference type="NCBI Taxonomy" id="644536"/>
    <lineage>
        <taxon>Eukaryota</taxon>
        <taxon>Metazoa</taxon>
        <taxon>Ecdysozoa</taxon>
        <taxon>Arthropoda</taxon>
        <taxon>Hexapoda</taxon>
        <taxon>Insecta</taxon>
        <taxon>Pterygota</taxon>
        <taxon>Neoptera</taxon>
        <taxon>Endopterygota</taxon>
        <taxon>Coleoptera</taxon>
        <taxon>Polyphaga</taxon>
        <taxon>Scarabaeiformia</taxon>
        <taxon>Scarabaeidae</taxon>
        <taxon>Melolonthinae</taxon>
        <taxon>Holotrichia</taxon>
    </lineage>
</organism>
<name>A0ACB9TV75_HOLOL</name>
<dbReference type="Proteomes" id="UP001056778">
    <property type="component" value="Chromosome 1"/>
</dbReference>
<proteinExistence type="predicted"/>
<evidence type="ECO:0000313" key="2">
    <source>
        <dbReference type="Proteomes" id="UP001056778"/>
    </source>
</evidence>
<protein>
    <submittedName>
        <fullName evidence="1">Carboxylesterase</fullName>
    </submittedName>
</protein>